<evidence type="ECO:0000256" key="1">
    <source>
        <dbReference type="SAM" id="MobiDB-lite"/>
    </source>
</evidence>
<protein>
    <submittedName>
        <fullName evidence="2">Uncharacterized protein</fullName>
    </submittedName>
</protein>
<reference evidence="2 3" key="1">
    <citation type="journal article" date="2023" name="Plants (Basel)">
        <title>Bridging the Gap: Combining Genomics and Transcriptomics Approaches to Understand Stylosanthes scabra, an Orphan Legume from the Brazilian Caatinga.</title>
        <authorList>
            <person name="Ferreira-Neto J.R.C."/>
            <person name="da Silva M.D."/>
            <person name="Binneck E."/>
            <person name="de Melo N.F."/>
            <person name="da Silva R.H."/>
            <person name="de Melo A.L.T.M."/>
            <person name="Pandolfi V."/>
            <person name="Bustamante F.O."/>
            <person name="Brasileiro-Vidal A.C."/>
            <person name="Benko-Iseppon A.M."/>
        </authorList>
    </citation>
    <scope>NUCLEOTIDE SEQUENCE [LARGE SCALE GENOMIC DNA]</scope>
    <source>
        <tissue evidence="2">Leaves</tissue>
    </source>
</reference>
<feature type="region of interest" description="Disordered" evidence="1">
    <location>
        <begin position="184"/>
        <end position="220"/>
    </location>
</feature>
<organism evidence="2 3">
    <name type="scientific">Stylosanthes scabra</name>
    <dbReference type="NCBI Taxonomy" id="79078"/>
    <lineage>
        <taxon>Eukaryota</taxon>
        <taxon>Viridiplantae</taxon>
        <taxon>Streptophyta</taxon>
        <taxon>Embryophyta</taxon>
        <taxon>Tracheophyta</taxon>
        <taxon>Spermatophyta</taxon>
        <taxon>Magnoliopsida</taxon>
        <taxon>eudicotyledons</taxon>
        <taxon>Gunneridae</taxon>
        <taxon>Pentapetalae</taxon>
        <taxon>rosids</taxon>
        <taxon>fabids</taxon>
        <taxon>Fabales</taxon>
        <taxon>Fabaceae</taxon>
        <taxon>Papilionoideae</taxon>
        <taxon>50 kb inversion clade</taxon>
        <taxon>dalbergioids sensu lato</taxon>
        <taxon>Dalbergieae</taxon>
        <taxon>Pterocarpus clade</taxon>
        <taxon>Stylosanthes</taxon>
    </lineage>
</organism>
<evidence type="ECO:0000313" key="3">
    <source>
        <dbReference type="Proteomes" id="UP001341840"/>
    </source>
</evidence>
<keyword evidence="3" id="KW-1185">Reference proteome</keyword>
<name>A0ABU6VTI2_9FABA</name>
<gene>
    <name evidence="2" type="ORF">PIB30_088938</name>
</gene>
<evidence type="ECO:0000313" key="2">
    <source>
        <dbReference type="EMBL" id="MED6176511.1"/>
    </source>
</evidence>
<dbReference type="Proteomes" id="UP001341840">
    <property type="component" value="Unassembled WGS sequence"/>
</dbReference>
<comment type="caution">
    <text evidence="2">The sequence shown here is derived from an EMBL/GenBank/DDBJ whole genome shotgun (WGS) entry which is preliminary data.</text>
</comment>
<dbReference type="EMBL" id="JASCZI010152672">
    <property type="protein sequence ID" value="MED6176511.1"/>
    <property type="molecule type" value="Genomic_DNA"/>
</dbReference>
<accession>A0ABU6VTI2</accession>
<proteinExistence type="predicted"/>
<sequence>MLLPLFPSEATTASGACCKIARSLDRPPTEPELFWETNTRKRDRSVVKKCPDFSANYEQATQHAHEEGDESADTVDPNVVWRQTLSEPYKNRVYGADGCFASFLRRSGYGGSSTSATSTHIGPAALKVVDLREEVQNLTQSLENQGQDTLAKRDARAEKHLRHMEEMQRQMAAFYNPLRLESNTAVGGSDSLTAPLLPPRPPRQQPDHPLADDDDGYEDA</sequence>